<accession>A0ABD0RIF0</accession>
<keyword evidence="2" id="KW-1185">Reference proteome</keyword>
<reference evidence="1 2" key="1">
    <citation type="submission" date="2024-05" db="EMBL/GenBank/DDBJ databases">
        <title>Genome sequencing and assembly of Indian major carp, Cirrhinus mrigala (Hamilton, 1822).</title>
        <authorList>
            <person name="Mohindra V."/>
            <person name="Chowdhury L.M."/>
            <person name="Lal K."/>
            <person name="Jena J.K."/>
        </authorList>
    </citation>
    <scope>NUCLEOTIDE SEQUENCE [LARGE SCALE GENOMIC DNA]</scope>
    <source>
        <strain evidence="1">CM1030</strain>
        <tissue evidence="1">Blood</tissue>
    </source>
</reference>
<proteinExistence type="predicted"/>
<dbReference type="AlphaFoldDB" id="A0ABD0RIF0"/>
<sequence>TKARPKCDDQLQNIKLHIHLITSQYPIVLLSSGFHERHRTRPLFSQQQQ</sequence>
<organism evidence="1 2">
    <name type="scientific">Cirrhinus mrigala</name>
    <name type="common">Mrigala</name>
    <dbReference type="NCBI Taxonomy" id="683832"/>
    <lineage>
        <taxon>Eukaryota</taxon>
        <taxon>Metazoa</taxon>
        <taxon>Chordata</taxon>
        <taxon>Craniata</taxon>
        <taxon>Vertebrata</taxon>
        <taxon>Euteleostomi</taxon>
        <taxon>Actinopterygii</taxon>
        <taxon>Neopterygii</taxon>
        <taxon>Teleostei</taxon>
        <taxon>Ostariophysi</taxon>
        <taxon>Cypriniformes</taxon>
        <taxon>Cyprinidae</taxon>
        <taxon>Labeoninae</taxon>
        <taxon>Labeonini</taxon>
        <taxon>Cirrhinus</taxon>
    </lineage>
</organism>
<evidence type="ECO:0000313" key="1">
    <source>
        <dbReference type="EMBL" id="KAL0198319.1"/>
    </source>
</evidence>
<dbReference type="Proteomes" id="UP001529510">
    <property type="component" value="Unassembled WGS sequence"/>
</dbReference>
<protein>
    <submittedName>
        <fullName evidence="1">Uncharacterized protein</fullName>
    </submittedName>
</protein>
<feature type="non-terminal residue" evidence="1">
    <location>
        <position position="1"/>
    </location>
</feature>
<gene>
    <name evidence="1" type="ORF">M9458_006859</name>
</gene>
<name>A0ABD0RIF0_CIRMR</name>
<dbReference type="EMBL" id="JAMKFB020000003">
    <property type="protein sequence ID" value="KAL0198319.1"/>
    <property type="molecule type" value="Genomic_DNA"/>
</dbReference>
<comment type="caution">
    <text evidence="1">The sequence shown here is derived from an EMBL/GenBank/DDBJ whole genome shotgun (WGS) entry which is preliminary data.</text>
</comment>
<evidence type="ECO:0000313" key="2">
    <source>
        <dbReference type="Proteomes" id="UP001529510"/>
    </source>
</evidence>
<feature type="non-terminal residue" evidence="1">
    <location>
        <position position="49"/>
    </location>
</feature>